<accession>A0A1H6I0T9</accession>
<feature type="domain" description="NACHT" evidence="2">
    <location>
        <begin position="89"/>
        <end position="209"/>
    </location>
</feature>
<gene>
    <name evidence="3" type="ORF">SAMN05421593_3876</name>
</gene>
<evidence type="ECO:0000259" key="2">
    <source>
        <dbReference type="PROSITE" id="PS50837"/>
    </source>
</evidence>
<dbReference type="OrthoDB" id="1488560at2"/>
<dbReference type="PANTHER" id="PTHR46844">
    <property type="entry name" value="SLR5058 PROTEIN"/>
    <property type="match status" value="1"/>
</dbReference>
<evidence type="ECO:0000313" key="3">
    <source>
        <dbReference type="EMBL" id="SEH41043.1"/>
    </source>
</evidence>
<dbReference type="PROSITE" id="PS50837">
    <property type="entry name" value="NACHT"/>
    <property type="match status" value="1"/>
</dbReference>
<organism evidence="3 4">
    <name type="scientific">Chryseobacterium culicis</name>
    <dbReference type="NCBI Taxonomy" id="680127"/>
    <lineage>
        <taxon>Bacteria</taxon>
        <taxon>Pseudomonadati</taxon>
        <taxon>Bacteroidota</taxon>
        <taxon>Flavobacteriia</taxon>
        <taxon>Flavobacteriales</taxon>
        <taxon>Weeksellaceae</taxon>
        <taxon>Chryseobacterium group</taxon>
        <taxon>Chryseobacterium</taxon>
    </lineage>
</organism>
<dbReference type="Pfam" id="PF05729">
    <property type="entry name" value="NACHT"/>
    <property type="match status" value="1"/>
</dbReference>
<evidence type="ECO:0000256" key="1">
    <source>
        <dbReference type="SAM" id="Coils"/>
    </source>
</evidence>
<name>A0A1H6I0T9_CHRCI</name>
<sequence>MNTSIGFALMNIFKEPILKKAKELSEEYAFIYENGLVKYINNYYDKFSNIKTFIYRDQRVPFYDVYFPVNIQSNQKRIKDIQKLIDSKRYVSIIGNAGSGKSMLTKHLFISNAQDCKSVPILVELRQLNNSENTIEDLINSIITDNKISPSNKITNQILSEGNFVFILDGYDEIFSINKQKTTADIENFVDRYSNNKFVITSRPGAGIESFQRFNNYDISPLDNTEISEFINLQFDKHENKGIANKIIQEIEKTSNKHYKHYLSSPLLLSMFIFTFNNYPELPKQQSRFYWNVFDTLCTRHDSLSKTGGWQHERKSGLKNEELEKILFWLSYITLFDGKYSFDYQSLSNDIKKIVGKFNINADIDNIIYDLNISLSILIIDGLVYTFPHKSLQEYFAASLIKSLDDNQKQNVYTDKFKKLTRFSNGGNINFYKMCMELDKIYFLKYFLIPEIKSRFRLDIESNLDKMNYIFEFLKLELGFKKINKKYSLKSVAYASADIVSLVRDGMSFVHVFKTIDEIIKGDSDFEYYLKNKGEEIINNRGDREIRLGIEDFKKTVVATVINNYKVINDFSNSYDEIRDRIKNFENSLEIEQQGTLDLLDI</sequence>
<protein>
    <submittedName>
        <fullName evidence="3">NACHT domain-containing protein</fullName>
    </submittedName>
</protein>
<dbReference type="Proteomes" id="UP000198561">
    <property type="component" value="Unassembled WGS sequence"/>
</dbReference>
<feature type="coiled-coil region" evidence="1">
    <location>
        <begin position="568"/>
        <end position="595"/>
    </location>
</feature>
<dbReference type="SUPFAM" id="SSF52540">
    <property type="entry name" value="P-loop containing nucleoside triphosphate hydrolases"/>
    <property type="match status" value="1"/>
</dbReference>
<dbReference type="InterPro" id="IPR027417">
    <property type="entry name" value="P-loop_NTPase"/>
</dbReference>
<proteinExistence type="predicted"/>
<dbReference type="AlphaFoldDB" id="A0A1H6I0T9"/>
<dbReference type="Gene3D" id="3.40.50.300">
    <property type="entry name" value="P-loop containing nucleotide triphosphate hydrolases"/>
    <property type="match status" value="1"/>
</dbReference>
<evidence type="ECO:0000313" key="4">
    <source>
        <dbReference type="Proteomes" id="UP000198561"/>
    </source>
</evidence>
<dbReference type="RefSeq" id="WP_089694704.1">
    <property type="nucleotide sequence ID" value="NZ_FNWQ01000005.1"/>
</dbReference>
<dbReference type="InterPro" id="IPR007111">
    <property type="entry name" value="NACHT_NTPase"/>
</dbReference>
<dbReference type="EMBL" id="FNWQ01000005">
    <property type="protein sequence ID" value="SEH41043.1"/>
    <property type="molecule type" value="Genomic_DNA"/>
</dbReference>
<keyword evidence="1" id="KW-0175">Coiled coil</keyword>
<dbReference type="PANTHER" id="PTHR46844:SF1">
    <property type="entry name" value="SLR5058 PROTEIN"/>
    <property type="match status" value="1"/>
</dbReference>
<reference evidence="3 4" key="1">
    <citation type="submission" date="2016-10" db="EMBL/GenBank/DDBJ databases">
        <authorList>
            <person name="de Groot N.N."/>
        </authorList>
    </citation>
    <scope>NUCLEOTIDE SEQUENCE [LARGE SCALE GENOMIC DNA]</scope>
    <source>
        <strain evidence="3 4">DSM 23031</strain>
    </source>
</reference>